<proteinExistence type="predicted"/>
<dbReference type="PROSITE" id="PS51462">
    <property type="entry name" value="NUDIX"/>
    <property type="match status" value="1"/>
</dbReference>
<comment type="caution">
    <text evidence="8">The sequence shown here is derived from an EMBL/GenBank/DDBJ whole genome shotgun (WGS) entry which is preliminary data.</text>
</comment>
<evidence type="ECO:0000259" key="7">
    <source>
        <dbReference type="PROSITE" id="PS51462"/>
    </source>
</evidence>
<dbReference type="SUPFAM" id="SSF55811">
    <property type="entry name" value="Nudix"/>
    <property type="match status" value="1"/>
</dbReference>
<dbReference type="CDD" id="cd03426">
    <property type="entry name" value="NUDIX_CoAse_Nudt7"/>
    <property type="match status" value="1"/>
</dbReference>
<keyword evidence="6" id="KW-0464">Manganese</keyword>
<keyword evidence="4" id="KW-0378">Hydrolase</keyword>
<reference evidence="8 9" key="1">
    <citation type="journal article" date="2015" name="Genome Biol. Evol.">
        <title>Comparative Genomics of a Bacterivorous Green Alga Reveals Evolutionary Causalities and Consequences of Phago-Mixotrophic Mode of Nutrition.</title>
        <authorList>
            <person name="Burns J.A."/>
            <person name="Paasch A."/>
            <person name="Narechania A."/>
            <person name="Kim E."/>
        </authorList>
    </citation>
    <scope>NUCLEOTIDE SEQUENCE [LARGE SCALE GENOMIC DNA]</scope>
    <source>
        <strain evidence="8 9">PLY_AMNH</strain>
    </source>
</reference>
<evidence type="ECO:0000313" key="8">
    <source>
        <dbReference type="EMBL" id="KAK3240272.1"/>
    </source>
</evidence>
<dbReference type="FunFam" id="3.90.79.10:FF:000036">
    <property type="entry name" value="Nudix hydrolase 11"/>
    <property type="match status" value="1"/>
</dbReference>
<dbReference type="GO" id="GO:0046872">
    <property type="term" value="F:metal ion binding"/>
    <property type="evidence" value="ECO:0007669"/>
    <property type="project" value="UniProtKB-KW"/>
</dbReference>
<dbReference type="InterPro" id="IPR000086">
    <property type="entry name" value="NUDIX_hydrolase_dom"/>
</dbReference>
<keyword evidence="9" id="KW-1185">Reference proteome</keyword>
<dbReference type="Proteomes" id="UP001190700">
    <property type="component" value="Unassembled WGS sequence"/>
</dbReference>
<dbReference type="NCBIfam" id="NF007980">
    <property type="entry name" value="PRK10707.1"/>
    <property type="match status" value="1"/>
</dbReference>
<dbReference type="PANTHER" id="PTHR12992">
    <property type="entry name" value="NUDIX HYDROLASE"/>
    <property type="match status" value="1"/>
</dbReference>
<dbReference type="GO" id="GO:0015938">
    <property type="term" value="P:coenzyme A catabolic process"/>
    <property type="evidence" value="ECO:0007669"/>
    <property type="project" value="TreeGrafter"/>
</dbReference>
<name>A0AAE0BPE9_9CHLO</name>
<organism evidence="8 9">
    <name type="scientific">Cymbomonas tetramitiformis</name>
    <dbReference type="NCBI Taxonomy" id="36881"/>
    <lineage>
        <taxon>Eukaryota</taxon>
        <taxon>Viridiplantae</taxon>
        <taxon>Chlorophyta</taxon>
        <taxon>Pyramimonadophyceae</taxon>
        <taxon>Pyramimonadales</taxon>
        <taxon>Pyramimonadaceae</taxon>
        <taxon>Cymbomonas</taxon>
    </lineage>
</organism>
<comment type="cofactor">
    <cofactor evidence="2">
        <name>Mg(2+)</name>
        <dbReference type="ChEBI" id="CHEBI:18420"/>
    </cofactor>
</comment>
<accession>A0AAE0BPE9</accession>
<dbReference type="PANTHER" id="PTHR12992:SF24">
    <property type="entry name" value="PEROXISOMAL COENZYME A DIPHOSPHATASE NUDT7"/>
    <property type="match status" value="1"/>
</dbReference>
<dbReference type="InterPro" id="IPR015797">
    <property type="entry name" value="NUDIX_hydrolase-like_dom_sf"/>
</dbReference>
<keyword evidence="5" id="KW-0460">Magnesium</keyword>
<dbReference type="GO" id="GO:0005737">
    <property type="term" value="C:cytoplasm"/>
    <property type="evidence" value="ECO:0007669"/>
    <property type="project" value="UniProtKB-ARBA"/>
</dbReference>
<dbReference type="Pfam" id="PF00293">
    <property type="entry name" value="NUDIX"/>
    <property type="match status" value="1"/>
</dbReference>
<dbReference type="EMBL" id="LGRX02033690">
    <property type="protein sequence ID" value="KAK3240272.1"/>
    <property type="molecule type" value="Genomic_DNA"/>
</dbReference>
<gene>
    <name evidence="8" type="ORF">CYMTET_49876</name>
</gene>
<dbReference type="GO" id="GO:0015937">
    <property type="term" value="P:coenzyme A biosynthetic process"/>
    <property type="evidence" value="ECO:0007669"/>
    <property type="project" value="UniProtKB-ARBA"/>
</dbReference>
<evidence type="ECO:0000256" key="5">
    <source>
        <dbReference type="ARBA" id="ARBA00022842"/>
    </source>
</evidence>
<dbReference type="AlphaFoldDB" id="A0AAE0BPE9"/>
<dbReference type="Gene3D" id="3.90.79.10">
    <property type="entry name" value="Nucleoside Triphosphate Pyrophosphohydrolase"/>
    <property type="match status" value="1"/>
</dbReference>
<evidence type="ECO:0000256" key="1">
    <source>
        <dbReference type="ARBA" id="ARBA00001936"/>
    </source>
</evidence>
<dbReference type="GO" id="GO:0010945">
    <property type="term" value="F:coenzyme A diphosphatase activity"/>
    <property type="evidence" value="ECO:0007669"/>
    <property type="project" value="InterPro"/>
</dbReference>
<protein>
    <recommendedName>
        <fullName evidence="7">Nudix hydrolase domain-containing protein</fullName>
    </recommendedName>
</protein>
<evidence type="ECO:0000256" key="6">
    <source>
        <dbReference type="ARBA" id="ARBA00023211"/>
    </source>
</evidence>
<feature type="domain" description="Nudix hydrolase" evidence="7">
    <location>
        <begin position="41"/>
        <end position="181"/>
    </location>
</feature>
<dbReference type="InterPro" id="IPR045121">
    <property type="entry name" value="CoAse"/>
</dbReference>
<sequence length="226" mass="25122">MLDVSRASLVSTSRLKDTLHKDILRTNYSRHPLTIQGAQIKGSAAVLVPLFVSDEAPEDLAVLLTKRGRRLKTHRGEVCLPGGKRDPEDVDDVATALREAEEEIGLQKDAVRVLGRLPPLLSKHSLSVHPVIGTIPAEFMHTGLNVNPHEVEAVFSVPLSRFLCADDYRYIDTEFCNKAIRIHHFDCDGYHVWGLTAHILIEVAKIALGREPEFEEYVGGHPLSKI</sequence>
<evidence type="ECO:0000256" key="3">
    <source>
        <dbReference type="ARBA" id="ARBA00022723"/>
    </source>
</evidence>
<keyword evidence="3" id="KW-0479">Metal-binding</keyword>
<dbReference type="GO" id="GO:0008893">
    <property type="term" value="F:guanosine-3',5'-bis(diphosphate) 3'-diphosphatase activity"/>
    <property type="evidence" value="ECO:0007669"/>
    <property type="project" value="UniProtKB-ARBA"/>
</dbReference>
<evidence type="ECO:0000256" key="4">
    <source>
        <dbReference type="ARBA" id="ARBA00022801"/>
    </source>
</evidence>
<evidence type="ECO:0000256" key="2">
    <source>
        <dbReference type="ARBA" id="ARBA00001946"/>
    </source>
</evidence>
<evidence type="ECO:0000313" key="9">
    <source>
        <dbReference type="Proteomes" id="UP001190700"/>
    </source>
</evidence>
<comment type="cofactor">
    <cofactor evidence="1">
        <name>Mn(2+)</name>
        <dbReference type="ChEBI" id="CHEBI:29035"/>
    </cofactor>
</comment>